<gene>
    <name evidence="5 7" type="primary">surE</name>
    <name evidence="7" type="ORF">GTC17253_02310</name>
</gene>
<dbReference type="NCBIfam" id="TIGR00087">
    <property type="entry name" value="surE"/>
    <property type="match status" value="1"/>
</dbReference>
<comment type="function">
    <text evidence="5">Nucleotidase that shows phosphatase activity on nucleoside 5'-monophosphates.</text>
</comment>
<evidence type="ECO:0000256" key="3">
    <source>
        <dbReference type="ARBA" id="ARBA00022723"/>
    </source>
</evidence>
<dbReference type="PANTHER" id="PTHR30457:SF0">
    <property type="entry name" value="PHOSPHATASE, PUTATIVE (AFU_ORTHOLOGUE AFUA_4G01070)-RELATED"/>
    <property type="match status" value="1"/>
</dbReference>
<reference evidence="7" key="1">
    <citation type="submission" date="2024-07" db="EMBL/GenBank/DDBJ databases">
        <title>Complete genome sequence of Prevotella sp. YM-2024 GTC17253.</title>
        <authorList>
            <person name="Hayashi M."/>
            <person name="Muto Y."/>
            <person name="Tanaka K."/>
            <person name="Niwa H."/>
        </authorList>
    </citation>
    <scope>NUCLEOTIDE SEQUENCE</scope>
    <source>
        <strain evidence="7">GTC17253</strain>
    </source>
</reference>
<name>A0AB33IQD1_9BACT</name>
<dbReference type="InterPro" id="IPR002828">
    <property type="entry name" value="SurE-like_Pase/nucleotidase"/>
</dbReference>
<comment type="subcellular location">
    <subcellularLocation>
        <location evidence="5">Cytoplasm</location>
    </subcellularLocation>
</comment>
<dbReference type="SUPFAM" id="SSF64167">
    <property type="entry name" value="SurE-like"/>
    <property type="match status" value="1"/>
</dbReference>
<feature type="binding site" evidence="5">
    <location>
        <position position="42"/>
    </location>
    <ligand>
        <name>a divalent metal cation</name>
        <dbReference type="ChEBI" id="CHEBI:60240"/>
    </ligand>
</feature>
<dbReference type="GO" id="GO:0005737">
    <property type="term" value="C:cytoplasm"/>
    <property type="evidence" value="ECO:0007669"/>
    <property type="project" value="UniProtKB-SubCell"/>
</dbReference>
<dbReference type="NCBIfam" id="NF001492">
    <property type="entry name" value="PRK00346.2-2"/>
    <property type="match status" value="1"/>
</dbReference>
<dbReference type="InterPro" id="IPR030048">
    <property type="entry name" value="SurE"/>
</dbReference>
<protein>
    <recommendedName>
        <fullName evidence="5">5'-nucleotidase SurE</fullName>
        <ecNumber evidence="5">3.1.3.5</ecNumber>
    </recommendedName>
    <alternativeName>
        <fullName evidence="5">Nucleoside 5'-monophosphate phosphohydrolase</fullName>
    </alternativeName>
</protein>
<comment type="cofactor">
    <cofactor evidence="5">
        <name>a divalent metal cation</name>
        <dbReference type="ChEBI" id="CHEBI:60240"/>
    </cofactor>
    <text evidence="5">Binds 1 divalent metal cation per subunit.</text>
</comment>
<keyword evidence="5" id="KW-0547">Nucleotide-binding</keyword>
<dbReference type="PANTHER" id="PTHR30457">
    <property type="entry name" value="5'-NUCLEOTIDASE SURE"/>
    <property type="match status" value="1"/>
</dbReference>
<dbReference type="EC" id="3.1.3.5" evidence="5"/>
<evidence type="ECO:0000256" key="5">
    <source>
        <dbReference type="HAMAP-Rule" id="MF_00060"/>
    </source>
</evidence>
<evidence type="ECO:0000256" key="4">
    <source>
        <dbReference type="ARBA" id="ARBA00022801"/>
    </source>
</evidence>
<dbReference type="InterPro" id="IPR036523">
    <property type="entry name" value="SurE-like_sf"/>
</dbReference>
<dbReference type="HAMAP" id="MF_00060">
    <property type="entry name" value="SurE"/>
    <property type="match status" value="1"/>
</dbReference>
<feature type="domain" description="Survival protein SurE-like phosphatase/nucleotidase" evidence="6">
    <location>
        <begin position="6"/>
        <end position="189"/>
    </location>
</feature>
<dbReference type="AlphaFoldDB" id="A0AB33IQD1"/>
<proteinExistence type="inferred from homology"/>
<dbReference type="GO" id="GO:0008253">
    <property type="term" value="F:5'-nucleotidase activity"/>
    <property type="evidence" value="ECO:0007669"/>
    <property type="project" value="UniProtKB-UniRule"/>
</dbReference>
<keyword evidence="4 5" id="KW-0378">Hydrolase</keyword>
<feature type="binding site" evidence="5">
    <location>
        <position position="12"/>
    </location>
    <ligand>
        <name>a divalent metal cation</name>
        <dbReference type="ChEBI" id="CHEBI:60240"/>
    </ligand>
</feature>
<accession>A0AB33IQD1</accession>
<evidence type="ECO:0000256" key="2">
    <source>
        <dbReference type="ARBA" id="ARBA00011062"/>
    </source>
</evidence>
<keyword evidence="3 5" id="KW-0479">Metal-binding</keyword>
<dbReference type="GO" id="GO:0046872">
    <property type="term" value="F:metal ion binding"/>
    <property type="evidence" value="ECO:0007669"/>
    <property type="project" value="UniProtKB-UniRule"/>
</dbReference>
<evidence type="ECO:0000256" key="1">
    <source>
        <dbReference type="ARBA" id="ARBA00000815"/>
    </source>
</evidence>
<dbReference type="EMBL" id="AP035785">
    <property type="protein sequence ID" value="BFO70265.1"/>
    <property type="molecule type" value="Genomic_DNA"/>
</dbReference>
<evidence type="ECO:0000313" key="7">
    <source>
        <dbReference type="EMBL" id="BFO70265.1"/>
    </source>
</evidence>
<dbReference type="Pfam" id="PF01975">
    <property type="entry name" value="SurE"/>
    <property type="match status" value="1"/>
</dbReference>
<feature type="binding site" evidence="5">
    <location>
        <position position="99"/>
    </location>
    <ligand>
        <name>a divalent metal cation</name>
        <dbReference type="ChEBI" id="CHEBI:60240"/>
    </ligand>
</feature>
<dbReference type="GO" id="GO:0000166">
    <property type="term" value="F:nucleotide binding"/>
    <property type="evidence" value="ECO:0007669"/>
    <property type="project" value="UniProtKB-KW"/>
</dbReference>
<feature type="binding site" evidence="5">
    <location>
        <position position="11"/>
    </location>
    <ligand>
        <name>a divalent metal cation</name>
        <dbReference type="ChEBI" id="CHEBI:60240"/>
    </ligand>
</feature>
<organism evidence="7">
    <name type="scientific">Prevotella sp. GTC17253</name>
    <dbReference type="NCBI Taxonomy" id="3236793"/>
    <lineage>
        <taxon>Bacteria</taxon>
        <taxon>Pseudomonadati</taxon>
        <taxon>Bacteroidota</taxon>
        <taxon>Bacteroidia</taxon>
        <taxon>Bacteroidales</taxon>
        <taxon>Prevotellaceae</taxon>
        <taxon>Prevotella</taxon>
    </lineage>
</organism>
<keyword evidence="5" id="KW-0963">Cytoplasm</keyword>
<sequence>MKKPFILISNDDGYHANGIKSLVAMVSSFAEVLVVAPESGRSGFSGAFSVTTPLRLKPRHNMPNAEVWSCNGTPVDCVKLALDQFCQNRRPDLILSGINHGDNSSVNTHYSGTMGAAMEGCMKYIPSIAFSSCDYDVNADLSPLAPYVQRIVQKVLSEGLPKGICLNVNFPAGKDFQGVKACRMAYAQWIKEVVKERHPRDFDYFWMVGEYRCDEPEAEDTDYWALAHNYVAITPTQMDVTAHEFIKEVDSWEL</sequence>
<comment type="catalytic activity">
    <reaction evidence="1 5">
        <text>a ribonucleoside 5'-phosphate + H2O = a ribonucleoside + phosphate</text>
        <dbReference type="Rhea" id="RHEA:12484"/>
        <dbReference type="ChEBI" id="CHEBI:15377"/>
        <dbReference type="ChEBI" id="CHEBI:18254"/>
        <dbReference type="ChEBI" id="CHEBI:43474"/>
        <dbReference type="ChEBI" id="CHEBI:58043"/>
        <dbReference type="EC" id="3.1.3.5"/>
    </reaction>
</comment>
<dbReference type="Gene3D" id="3.40.1210.10">
    <property type="entry name" value="Survival protein SurE-like phosphatase/nucleotidase"/>
    <property type="match status" value="1"/>
</dbReference>
<evidence type="ECO:0000259" key="6">
    <source>
        <dbReference type="Pfam" id="PF01975"/>
    </source>
</evidence>
<comment type="similarity">
    <text evidence="2 5">Belongs to the SurE nucleotidase family.</text>
</comment>